<gene>
    <name evidence="1" type="ORF">KI387_032473</name>
</gene>
<keyword evidence="2" id="KW-1185">Reference proteome</keyword>
<evidence type="ECO:0000313" key="2">
    <source>
        <dbReference type="Proteomes" id="UP000824469"/>
    </source>
</evidence>
<evidence type="ECO:0000313" key="1">
    <source>
        <dbReference type="EMBL" id="KAH9288356.1"/>
    </source>
</evidence>
<protein>
    <submittedName>
        <fullName evidence="1">Uncharacterized protein</fullName>
    </submittedName>
</protein>
<accession>A0AA38F3Z6</accession>
<organism evidence="1 2">
    <name type="scientific">Taxus chinensis</name>
    <name type="common">Chinese yew</name>
    <name type="synonym">Taxus wallichiana var. chinensis</name>
    <dbReference type="NCBI Taxonomy" id="29808"/>
    <lineage>
        <taxon>Eukaryota</taxon>
        <taxon>Viridiplantae</taxon>
        <taxon>Streptophyta</taxon>
        <taxon>Embryophyta</taxon>
        <taxon>Tracheophyta</taxon>
        <taxon>Spermatophyta</taxon>
        <taxon>Pinopsida</taxon>
        <taxon>Pinidae</taxon>
        <taxon>Conifers II</taxon>
        <taxon>Cupressales</taxon>
        <taxon>Taxaceae</taxon>
        <taxon>Taxus</taxon>
    </lineage>
</organism>
<proteinExistence type="predicted"/>
<name>A0AA38F3Z6_TAXCH</name>
<dbReference type="AlphaFoldDB" id="A0AA38F3Z6"/>
<feature type="non-terminal residue" evidence="1">
    <location>
        <position position="1"/>
    </location>
</feature>
<reference evidence="1 2" key="1">
    <citation type="journal article" date="2021" name="Nat. Plants">
        <title>The Taxus genome provides insights into paclitaxel biosynthesis.</title>
        <authorList>
            <person name="Xiong X."/>
            <person name="Gou J."/>
            <person name="Liao Q."/>
            <person name="Li Y."/>
            <person name="Zhou Q."/>
            <person name="Bi G."/>
            <person name="Li C."/>
            <person name="Du R."/>
            <person name="Wang X."/>
            <person name="Sun T."/>
            <person name="Guo L."/>
            <person name="Liang H."/>
            <person name="Lu P."/>
            <person name="Wu Y."/>
            <person name="Zhang Z."/>
            <person name="Ro D.K."/>
            <person name="Shang Y."/>
            <person name="Huang S."/>
            <person name="Yan J."/>
        </authorList>
    </citation>
    <scope>NUCLEOTIDE SEQUENCE [LARGE SCALE GENOMIC DNA]</scope>
    <source>
        <strain evidence="1">Ta-2019</strain>
    </source>
</reference>
<feature type="non-terminal residue" evidence="1">
    <location>
        <position position="50"/>
    </location>
</feature>
<sequence>DLWDVVKANAIRPTTTNDLGKWNAKDQRALGTIGLGLSKAYLHHVDFTKS</sequence>
<dbReference type="EMBL" id="JAHRHJ020003813">
    <property type="protein sequence ID" value="KAH9288356.1"/>
    <property type="molecule type" value="Genomic_DNA"/>
</dbReference>
<comment type="caution">
    <text evidence="1">The sequence shown here is derived from an EMBL/GenBank/DDBJ whole genome shotgun (WGS) entry which is preliminary data.</text>
</comment>
<dbReference type="Proteomes" id="UP000824469">
    <property type="component" value="Unassembled WGS sequence"/>
</dbReference>